<evidence type="ECO:0000256" key="3">
    <source>
        <dbReference type="ARBA" id="ARBA00023015"/>
    </source>
</evidence>
<dbReference type="Gene3D" id="1.10.8.60">
    <property type="match status" value="1"/>
</dbReference>
<keyword evidence="4" id="KW-0238">DNA-binding</keyword>
<dbReference type="InterPro" id="IPR003018">
    <property type="entry name" value="GAF"/>
</dbReference>
<dbReference type="InterPro" id="IPR002197">
    <property type="entry name" value="HTH_Fis"/>
</dbReference>
<dbReference type="RefSeq" id="WP_093085620.1">
    <property type="nucleotide sequence ID" value="NZ_FNBE01000010.1"/>
</dbReference>
<dbReference type="Gene3D" id="3.30.450.40">
    <property type="match status" value="1"/>
</dbReference>
<evidence type="ECO:0000256" key="1">
    <source>
        <dbReference type="ARBA" id="ARBA00022741"/>
    </source>
</evidence>
<reference evidence="7 8" key="1">
    <citation type="submission" date="2016-10" db="EMBL/GenBank/DDBJ databases">
        <authorList>
            <person name="de Groot N.N."/>
        </authorList>
    </citation>
    <scope>NUCLEOTIDE SEQUENCE [LARGE SCALE GENOMIC DNA]</scope>
    <source>
        <strain evidence="7 8">CGMCC 4.3143</strain>
    </source>
</reference>
<name>A0A1G7T574_PSEOR</name>
<dbReference type="PROSITE" id="PS50045">
    <property type="entry name" value="SIGMA54_INTERACT_4"/>
    <property type="match status" value="1"/>
</dbReference>
<dbReference type="InterPro" id="IPR027417">
    <property type="entry name" value="P-loop_NTPase"/>
</dbReference>
<evidence type="ECO:0000256" key="4">
    <source>
        <dbReference type="ARBA" id="ARBA00023125"/>
    </source>
</evidence>
<dbReference type="STRING" id="366584.SAMN05216377_110211"/>
<evidence type="ECO:0000313" key="7">
    <source>
        <dbReference type="EMBL" id="SDG30473.1"/>
    </source>
</evidence>
<keyword evidence="5" id="KW-0804">Transcription</keyword>
<dbReference type="Pfam" id="PF01590">
    <property type="entry name" value="GAF"/>
    <property type="match status" value="1"/>
</dbReference>
<dbReference type="OrthoDB" id="5496274at2"/>
<dbReference type="GO" id="GO:0043565">
    <property type="term" value="F:sequence-specific DNA binding"/>
    <property type="evidence" value="ECO:0007669"/>
    <property type="project" value="InterPro"/>
</dbReference>
<dbReference type="GO" id="GO:0006355">
    <property type="term" value="P:regulation of DNA-templated transcription"/>
    <property type="evidence" value="ECO:0007669"/>
    <property type="project" value="InterPro"/>
</dbReference>
<dbReference type="InterPro" id="IPR009057">
    <property type="entry name" value="Homeodomain-like_sf"/>
</dbReference>
<dbReference type="PANTHER" id="PTHR32071">
    <property type="entry name" value="TRANSCRIPTIONAL REGULATORY PROTEIN"/>
    <property type="match status" value="1"/>
</dbReference>
<sequence>MEVQRSVTATPRLSASWRRSEDYGIPLDAVNPAFSGGVDSAVDGSLFYECGQEILGGLRDTLSGEPVSMMLTDADGLVLSRVCDESALVSALDKTYLAPGFAFSEREAGTNGLGLALADRAPSLVRGEEHYCTGLWGYTCAAAPVMDPVFGRLLGSVNLTTWSEKSAGLLLALAQTAAGHTSTLMLARGRGAQARPTPKGEVFRVFTAQRDTASPPALGEAWESALAETVAALRSGRTVGVIGEAGVGKTALLAAALRRVHRDHRILNARPPDPRDADSWLALWTPELAKDRTSVIAGGVDALPLWAASELATIVGAARGASLAVTASEAAGIPHPLSRLLDTVVSLPPLRQRPDDVLPLAEYFGEVVRGRAVRFTPAAARALRTFAWPGNAEQLRRVVREAVTRGDVIDVHHLAPEVLCGSSRTLTRIETLERDEIARALAEPGITVTQAAKNLGMSRATIYRKITQYGIRPE</sequence>
<organism evidence="7 8">
    <name type="scientific">Pseudonocardia oroxyli</name>
    <dbReference type="NCBI Taxonomy" id="366584"/>
    <lineage>
        <taxon>Bacteria</taxon>
        <taxon>Bacillati</taxon>
        <taxon>Actinomycetota</taxon>
        <taxon>Actinomycetes</taxon>
        <taxon>Pseudonocardiales</taxon>
        <taxon>Pseudonocardiaceae</taxon>
        <taxon>Pseudonocardia</taxon>
    </lineage>
</organism>
<evidence type="ECO:0000256" key="5">
    <source>
        <dbReference type="ARBA" id="ARBA00023163"/>
    </source>
</evidence>
<keyword evidence="1" id="KW-0547">Nucleotide-binding</keyword>
<protein>
    <submittedName>
        <fullName evidence="7">Regulatory protein, Fis family</fullName>
    </submittedName>
</protein>
<dbReference type="PRINTS" id="PR01590">
    <property type="entry name" value="HTHFIS"/>
</dbReference>
<gene>
    <name evidence="7" type="ORF">SAMN05216377_110211</name>
</gene>
<dbReference type="Pfam" id="PF25601">
    <property type="entry name" value="AAA_lid_14"/>
    <property type="match status" value="1"/>
</dbReference>
<evidence type="ECO:0000256" key="2">
    <source>
        <dbReference type="ARBA" id="ARBA00022840"/>
    </source>
</evidence>
<dbReference type="InterPro" id="IPR058031">
    <property type="entry name" value="AAA_lid_NorR"/>
</dbReference>
<dbReference type="SUPFAM" id="SSF46689">
    <property type="entry name" value="Homeodomain-like"/>
    <property type="match status" value="1"/>
</dbReference>
<evidence type="ECO:0000313" key="8">
    <source>
        <dbReference type="Proteomes" id="UP000198967"/>
    </source>
</evidence>
<dbReference type="GO" id="GO:0005524">
    <property type="term" value="F:ATP binding"/>
    <property type="evidence" value="ECO:0007669"/>
    <property type="project" value="UniProtKB-KW"/>
</dbReference>
<dbReference type="InterPro" id="IPR029016">
    <property type="entry name" value="GAF-like_dom_sf"/>
</dbReference>
<evidence type="ECO:0000259" key="6">
    <source>
        <dbReference type="PROSITE" id="PS50045"/>
    </source>
</evidence>
<feature type="domain" description="Sigma-54 factor interaction" evidence="6">
    <location>
        <begin position="339"/>
        <end position="404"/>
    </location>
</feature>
<proteinExistence type="predicted"/>
<keyword evidence="3" id="KW-0805">Transcription regulation</keyword>
<accession>A0A1G7T574</accession>
<dbReference type="Pfam" id="PF02954">
    <property type="entry name" value="HTH_8"/>
    <property type="match status" value="1"/>
</dbReference>
<dbReference type="EMBL" id="FNBE01000010">
    <property type="protein sequence ID" value="SDG30473.1"/>
    <property type="molecule type" value="Genomic_DNA"/>
</dbReference>
<keyword evidence="8" id="KW-1185">Reference proteome</keyword>
<dbReference type="SUPFAM" id="SSF52540">
    <property type="entry name" value="P-loop containing nucleoside triphosphate hydrolases"/>
    <property type="match status" value="1"/>
</dbReference>
<keyword evidence="2" id="KW-0067">ATP-binding</keyword>
<dbReference type="Gene3D" id="1.10.10.60">
    <property type="entry name" value="Homeodomain-like"/>
    <property type="match status" value="1"/>
</dbReference>
<dbReference type="InterPro" id="IPR002078">
    <property type="entry name" value="Sigma_54_int"/>
</dbReference>
<dbReference type="AlphaFoldDB" id="A0A1G7T574"/>
<dbReference type="Proteomes" id="UP000198967">
    <property type="component" value="Unassembled WGS sequence"/>
</dbReference>